<dbReference type="GO" id="GO:0015074">
    <property type="term" value="P:DNA integration"/>
    <property type="evidence" value="ECO:0007669"/>
    <property type="project" value="InterPro"/>
</dbReference>
<dbReference type="SUPFAM" id="SSF56349">
    <property type="entry name" value="DNA breaking-rejoining enzymes"/>
    <property type="match status" value="1"/>
</dbReference>
<keyword evidence="2" id="KW-0233">DNA recombination</keyword>
<feature type="domain" description="Tyr recombinase" evidence="3">
    <location>
        <begin position="130"/>
        <end position="314"/>
    </location>
</feature>
<dbReference type="STRING" id="754436.JCM19237_5862"/>
<dbReference type="EMBL" id="BBMN01000001">
    <property type="protein sequence ID" value="GAL02969.1"/>
    <property type="molecule type" value="Genomic_DNA"/>
</dbReference>
<dbReference type="InterPro" id="IPR010998">
    <property type="entry name" value="Integrase_recombinase_N"/>
</dbReference>
<evidence type="ECO:0000259" key="3">
    <source>
        <dbReference type="PROSITE" id="PS51898"/>
    </source>
</evidence>
<dbReference type="InterPro" id="IPR011010">
    <property type="entry name" value="DNA_brk_join_enz"/>
</dbReference>
<evidence type="ECO:0000256" key="2">
    <source>
        <dbReference type="ARBA" id="ARBA00023172"/>
    </source>
</evidence>
<dbReference type="GO" id="GO:0003677">
    <property type="term" value="F:DNA binding"/>
    <property type="evidence" value="ECO:0007669"/>
    <property type="project" value="UniProtKB-KW"/>
</dbReference>
<dbReference type="Gene3D" id="1.10.443.10">
    <property type="entry name" value="Intergrase catalytic core"/>
    <property type="match status" value="1"/>
</dbReference>
<evidence type="ECO:0000313" key="5">
    <source>
        <dbReference type="Proteomes" id="UP000029227"/>
    </source>
</evidence>
<dbReference type="Proteomes" id="UP000029227">
    <property type="component" value="Unassembled WGS sequence"/>
</dbReference>
<gene>
    <name evidence="4" type="ORF">JCM19237_5862</name>
</gene>
<reference evidence="4 5" key="1">
    <citation type="journal article" date="2014" name="Genome Announc.">
        <title>Draft Genome Sequences of Two Vibrionaceae Species, Vibrio ponticus C121 and Photobacterium aphoticum C119, Isolated as Coral Reef Microbiota.</title>
        <authorList>
            <person name="Al-saari N."/>
            <person name="Meirelles P.M."/>
            <person name="Mino S."/>
            <person name="Suda W."/>
            <person name="Oshima K."/>
            <person name="Hattori M."/>
            <person name="Ohkuma M."/>
            <person name="Thompson F.L."/>
            <person name="Gomez-Gil B."/>
            <person name="Sawabe T."/>
            <person name="Sawabe T."/>
        </authorList>
    </citation>
    <scope>NUCLEOTIDE SEQUENCE [LARGE SCALE GENOMIC DNA]</scope>
    <source>
        <strain evidence="4 5">JCM 19237</strain>
    </source>
</reference>
<proteinExistence type="predicted"/>
<dbReference type="GO" id="GO:0006310">
    <property type="term" value="P:DNA recombination"/>
    <property type="evidence" value="ECO:0007669"/>
    <property type="project" value="UniProtKB-KW"/>
</dbReference>
<protein>
    <submittedName>
        <fullName evidence="4">Integrase-like protein</fullName>
    </submittedName>
</protein>
<dbReference type="Gene3D" id="1.10.150.130">
    <property type="match status" value="1"/>
</dbReference>
<evidence type="ECO:0000256" key="1">
    <source>
        <dbReference type="ARBA" id="ARBA00023125"/>
    </source>
</evidence>
<dbReference type="SUPFAM" id="SSF47823">
    <property type="entry name" value="lambda integrase-like, N-terminal domain"/>
    <property type="match status" value="1"/>
</dbReference>
<evidence type="ECO:0000313" key="4">
    <source>
        <dbReference type="EMBL" id="GAL02969.1"/>
    </source>
</evidence>
<dbReference type="eggNOG" id="COG0582">
    <property type="taxonomic scope" value="Bacteria"/>
</dbReference>
<dbReference type="InterPro" id="IPR002104">
    <property type="entry name" value="Integrase_catalytic"/>
</dbReference>
<comment type="caution">
    <text evidence="4">The sequence shown here is derived from an EMBL/GenBank/DDBJ whole genome shotgun (WGS) entry which is preliminary data.</text>
</comment>
<dbReference type="AlphaFoldDB" id="A0A090QME7"/>
<dbReference type="InterPro" id="IPR013762">
    <property type="entry name" value="Integrase-like_cat_sf"/>
</dbReference>
<dbReference type="PROSITE" id="PS51898">
    <property type="entry name" value="TYR_RECOMBINASE"/>
    <property type="match status" value="1"/>
</dbReference>
<name>A0A090QME7_9GAMM</name>
<keyword evidence="1" id="KW-0238">DNA-binding</keyword>
<organism evidence="4 5">
    <name type="scientific">Photobacterium aphoticum</name>
    <dbReference type="NCBI Taxonomy" id="754436"/>
    <lineage>
        <taxon>Bacteria</taxon>
        <taxon>Pseudomonadati</taxon>
        <taxon>Pseudomonadota</taxon>
        <taxon>Gammaproteobacteria</taxon>
        <taxon>Vibrionales</taxon>
        <taxon>Vibrionaceae</taxon>
        <taxon>Photobacterium</taxon>
    </lineage>
</organism>
<accession>A0A090QME7</accession>
<dbReference type="Pfam" id="PF00589">
    <property type="entry name" value="Phage_integrase"/>
    <property type="match status" value="1"/>
</dbReference>
<sequence length="337" mass="37780">MTKQISPIEDEQLCTESIRIFSKPLSSNDEMAALTRHQYAKNTVISFTNDWNAFVTFCHENKIPALPAKADTVHRYIEKMSASRKLASLKRYIVTISLVHRCHCLADPCSKTEIRLAMKKQQLEKHNDAQNAAAFRDEHLQQLLESYALSTKPKDVRDVAIWAVMFEAMLKRSELAALVIDDLTLHTNGLIDVTVGPNTIALSSVASKALQRWLVIGLIHDGFVFRRIDRHSNIGENPLDHSSIYRVFRRASDELGMAKADIFSGQSPRVGAVKDLSDAGLSIPEIQEQGRWKSPAMPAQYAGNTDRMRKKSLSTSRTNLGKTNLNSVRHIQTVLAC</sequence>